<protein>
    <submittedName>
        <fullName evidence="2">Nucleoside-diphosphate-sugar epimerase</fullName>
    </submittedName>
</protein>
<dbReference type="Pfam" id="PF01370">
    <property type="entry name" value="Epimerase"/>
    <property type="match status" value="1"/>
</dbReference>
<dbReference type="GO" id="GO:0005737">
    <property type="term" value="C:cytoplasm"/>
    <property type="evidence" value="ECO:0007669"/>
    <property type="project" value="TreeGrafter"/>
</dbReference>
<accession>A0A841B1I6</accession>
<dbReference type="PANTHER" id="PTHR48079">
    <property type="entry name" value="PROTEIN YEEZ"/>
    <property type="match status" value="1"/>
</dbReference>
<dbReference type="AlphaFoldDB" id="A0A841B1I6"/>
<dbReference type="SUPFAM" id="SSF51735">
    <property type="entry name" value="NAD(P)-binding Rossmann-fold domains"/>
    <property type="match status" value="1"/>
</dbReference>
<sequence>MRVMVIGATGVLGRPLVRRLLAEGHEVSGLARGEDRVAAVRATGANPVTGSLFDVDSLAGALRGHEAVVNVATRIPGGRSAMTAAGWAENNRLRTDGSRTLAAAVRQVAELGIVVQEGISFVYADGGDGELDEDAPLAPTGHIASSMVAHANVAELADEGRAAIRLRIGLLVSDDPMTTMMLTAARRGSPLIIGRRTDWTAAIHPDDAAAGAIAALRAPSGVYNLAADPVRKRELGEAMAAAAGVRRPRALPKWLANRVGPMSVLARSQRAVSTRLTEATGWRPERPVPGPSWF</sequence>
<organism evidence="2 3">
    <name type="scientific">Amycolatopsis umgeniensis</name>
    <dbReference type="NCBI Taxonomy" id="336628"/>
    <lineage>
        <taxon>Bacteria</taxon>
        <taxon>Bacillati</taxon>
        <taxon>Actinomycetota</taxon>
        <taxon>Actinomycetes</taxon>
        <taxon>Pseudonocardiales</taxon>
        <taxon>Pseudonocardiaceae</taxon>
        <taxon>Amycolatopsis</taxon>
    </lineage>
</organism>
<dbReference type="InterPro" id="IPR036291">
    <property type="entry name" value="NAD(P)-bd_dom_sf"/>
</dbReference>
<dbReference type="Gene3D" id="3.40.50.720">
    <property type="entry name" value="NAD(P)-binding Rossmann-like Domain"/>
    <property type="match status" value="1"/>
</dbReference>
<dbReference type="InterPro" id="IPR001509">
    <property type="entry name" value="Epimerase_deHydtase"/>
</dbReference>
<dbReference type="EMBL" id="JACHMX010000001">
    <property type="protein sequence ID" value="MBB5852690.1"/>
    <property type="molecule type" value="Genomic_DNA"/>
</dbReference>
<dbReference type="RefSeq" id="WP_184895335.1">
    <property type="nucleotide sequence ID" value="NZ_JACHMX010000001.1"/>
</dbReference>
<name>A0A841B1I6_9PSEU</name>
<proteinExistence type="predicted"/>
<dbReference type="Proteomes" id="UP000580861">
    <property type="component" value="Unassembled WGS sequence"/>
</dbReference>
<evidence type="ECO:0000313" key="3">
    <source>
        <dbReference type="Proteomes" id="UP000580861"/>
    </source>
</evidence>
<dbReference type="PANTHER" id="PTHR48079:SF6">
    <property type="entry name" value="NAD(P)-BINDING DOMAIN-CONTAINING PROTEIN-RELATED"/>
    <property type="match status" value="1"/>
</dbReference>
<gene>
    <name evidence="2" type="ORF">HDA45_002777</name>
</gene>
<reference evidence="2 3" key="1">
    <citation type="submission" date="2020-08" db="EMBL/GenBank/DDBJ databases">
        <title>Sequencing the genomes of 1000 actinobacteria strains.</title>
        <authorList>
            <person name="Klenk H.-P."/>
        </authorList>
    </citation>
    <scope>NUCLEOTIDE SEQUENCE [LARGE SCALE GENOMIC DNA]</scope>
    <source>
        <strain evidence="2 3">DSM 45272</strain>
    </source>
</reference>
<dbReference type="InterPro" id="IPR051783">
    <property type="entry name" value="NAD(P)-dependent_oxidoreduct"/>
</dbReference>
<evidence type="ECO:0000259" key="1">
    <source>
        <dbReference type="Pfam" id="PF01370"/>
    </source>
</evidence>
<dbReference type="GO" id="GO:0004029">
    <property type="term" value="F:aldehyde dehydrogenase (NAD+) activity"/>
    <property type="evidence" value="ECO:0007669"/>
    <property type="project" value="TreeGrafter"/>
</dbReference>
<feature type="domain" description="NAD-dependent epimerase/dehydratase" evidence="1">
    <location>
        <begin position="3"/>
        <end position="225"/>
    </location>
</feature>
<evidence type="ECO:0000313" key="2">
    <source>
        <dbReference type="EMBL" id="MBB5852690.1"/>
    </source>
</evidence>
<keyword evidence="3" id="KW-1185">Reference proteome</keyword>
<comment type="caution">
    <text evidence="2">The sequence shown here is derived from an EMBL/GenBank/DDBJ whole genome shotgun (WGS) entry which is preliminary data.</text>
</comment>